<dbReference type="Proteomes" id="UP001189429">
    <property type="component" value="Unassembled WGS sequence"/>
</dbReference>
<evidence type="ECO:0008006" key="4">
    <source>
        <dbReference type="Google" id="ProtNLM"/>
    </source>
</evidence>
<reference evidence="2" key="1">
    <citation type="submission" date="2023-10" db="EMBL/GenBank/DDBJ databases">
        <authorList>
            <person name="Chen Y."/>
            <person name="Shah S."/>
            <person name="Dougan E. K."/>
            <person name="Thang M."/>
            <person name="Chan C."/>
        </authorList>
    </citation>
    <scope>NUCLEOTIDE SEQUENCE [LARGE SCALE GENOMIC DNA]</scope>
</reference>
<keyword evidence="3" id="KW-1185">Reference proteome</keyword>
<accession>A0ABN9SS57</accession>
<comment type="caution">
    <text evidence="2">The sequence shown here is derived from an EMBL/GenBank/DDBJ whole genome shotgun (WGS) entry which is preliminary data.</text>
</comment>
<evidence type="ECO:0000313" key="3">
    <source>
        <dbReference type="Proteomes" id="UP001189429"/>
    </source>
</evidence>
<organism evidence="2 3">
    <name type="scientific">Prorocentrum cordatum</name>
    <dbReference type="NCBI Taxonomy" id="2364126"/>
    <lineage>
        <taxon>Eukaryota</taxon>
        <taxon>Sar</taxon>
        <taxon>Alveolata</taxon>
        <taxon>Dinophyceae</taxon>
        <taxon>Prorocentrales</taxon>
        <taxon>Prorocentraceae</taxon>
        <taxon>Prorocentrum</taxon>
    </lineage>
</organism>
<evidence type="ECO:0000313" key="2">
    <source>
        <dbReference type="EMBL" id="CAK0834808.1"/>
    </source>
</evidence>
<protein>
    <recommendedName>
        <fullName evidence="4">RNA helicase</fullName>
    </recommendedName>
</protein>
<proteinExistence type="predicted"/>
<feature type="region of interest" description="Disordered" evidence="1">
    <location>
        <begin position="88"/>
        <end position="110"/>
    </location>
</feature>
<sequence length="110" mass="12443">MLDVDCDRLATLVGPEKQVLKLRKGDVLRGLKVVERRRKMLYVEFPGLSQFVEYRREPLDIHEFDETAEQALAKKALGHRIYRMSQAEEQGRDAVESAGSGSLGKVADRA</sequence>
<name>A0ABN9SS57_9DINO</name>
<evidence type="ECO:0000256" key="1">
    <source>
        <dbReference type="SAM" id="MobiDB-lite"/>
    </source>
</evidence>
<gene>
    <name evidence="2" type="ORF">PCOR1329_LOCUS32111</name>
</gene>
<dbReference type="EMBL" id="CAUYUJ010012891">
    <property type="protein sequence ID" value="CAK0834808.1"/>
    <property type="molecule type" value="Genomic_DNA"/>
</dbReference>